<comment type="similarity">
    <text evidence="2">Belongs to the acylphosphatase family.</text>
</comment>
<dbReference type="InterPro" id="IPR001792">
    <property type="entry name" value="Acylphosphatase-like_dom"/>
</dbReference>
<dbReference type="STRING" id="4432.A0A1U7YVB1"/>
<feature type="active site" evidence="1">
    <location>
        <position position="115"/>
    </location>
</feature>
<feature type="compositionally biased region" description="Low complexity" evidence="3">
    <location>
        <begin position="84"/>
        <end position="93"/>
    </location>
</feature>
<dbReference type="PANTHER" id="PTHR47268">
    <property type="entry name" value="ACYLPHOSPHATASE"/>
    <property type="match status" value="1"/>
</dbReference>
<dbReference type="EC" id="3.6.1.7" evidence="1"/>
<dbReference type="SUPFAM" id="SSF54975">
    <property type="entry name" value="Acylphosphatase/BLUF domain-like"/>
    <property type="match status" value="1"/>
</dbReference>
<dbReference type="InterPro" id="IPR036046">
    <property type="entry name" value="Acylphosphatase-like_dom_sf"/>
</dbReference>
<dbReference type="PANTHER" id="PTHR47268:SF4">
    <property type="entry name" value="ACYLPHOSPHATASE"/>
    <property type="match status" value="1"/>
</dbReference>
<feature type="region of interest" description="Disordered" evidence="3">
    <location>
        <begin position="152"/>
        <end position="188"/>
    </location>
</feature>
<keyword evidence="1" id="KW-0378">Hydrolase</keyword>
<evidence type="ECO:0000256" key="1">
    <source>
        <dbReference type="PROSITE-ProRule" id="PRU00520"/>
    </source>
</evidence>
<accession>A0A1U7YVB1</accession>
<sequence length="188" mass="20409">MATAVAPLSDSIRVFTAIVRNHRQVLRVSLASRLALVRRPIHHRSPSVPAIFSPIPSLLRRYSVVSHAMNGNTTTSNGEGSPLGNTAAPGAGTNPPPSNTVRAVIKGRVQGVFYRNWTIENAQQLGLKGWVRNRKDGSVEALFSGDPDSVHEMEKRCRRGPPDAMVTSLQVFPSNDDPGPGFERRPTV</sequence>
<feature type="compositionally biased region" description="Polar residues" evidence="3">
    <location>
        <begin position="70"/>
        <end position="79"/>
    </location>
</feature>
<evidence type="ECO:0000313" key="5">
    <source>
        <dbReference type="RefSeq" id="XP_010241806.1"/>
    </source>
</evidence>
<keyword evidence="4" id="KW-1185">Reference proteome</keyword>
<dbReference type="InterPro" id="IPR020456">
    <property type="entry name" value="Acylphosphatase"/>
</dbReference>
<evidence type="ECO:0000256" key="3">
    <source>
        <dbReference type="SAM" id="MobiDB-lite"/>
    </source>
</evidence>
<protein>
    <recommendedName>
        <fullName evidence="1">acylphosphatase</fullName>
        <ecNumber evidence="1">3.6.1.7</ecNumber>
    </recommendedName>
</protein>
<dbReference type="OrthoDB" id="7961613at2759"/>
<dbReference type="AlphaFoldDB" id="A0A1U7YVB1"/>
<evidence type="ECO:0000256" key="2">
    <source>
        <dbReference type="RuleBase" id="RU004168"/>
    </source>
</evidence>
<gene>
    <name evidence="5" type="primary">LOC104586321</name>
</gene>
<dbReference type="Proteomes" id="UP000189703">
    <property type="component" value="Unplaced"/>
</dbReference>
<feature type="region of interest" description="Disordered" evidence="3">
    <location>
        <begin position="70"/>
        <end position="99"/>
    </location>
</feature>
<dbReference type="Gene3D" id="3.30.70.100">
    <property type="match status" value="1"/>
</dbReference>
<evidence type="ECO:0000313" key="4">
    <source>
        <dbReference type="Proteomes" id="UP000189703"/>
    </source>
</evidence>
<dbReference type="Pfam" id="PF00708">
    <property type="entry name" value="Acylphosphatase"/>
    <property type="match status" value="1"/>
</dbReference>
<dbReference type="KEGG" id="nnu:104586321"/>
<dbReference type="PROSITE" id="PS51160">
    <property type="entry name" value="ACYLPHOSPHATASE_3"/>
    <property type="match status" value="1"/>
</dbReference>
<feature type="active site" evidence="1">
    <location>
        <position position="133"/>
    </location>
</feature>
<dbReference type="RefSeq" id="XP_010241806.1">
    <property type="nucleotide sequence ID" value="XM_010243504.2"/>
</dbReference>
<dbReference type="PRINTS" id="PR00112">
    <property type="entry name" value="ACYLPHPHTASE"/>
</dbReference>
<dbReference type="eggNOG" id="KOG3360">
    <property type="taxonomic scope" value="Eukaryota"/>
</dbReference>
<name>A0A1U7YVB1_NELNU</name>
<dbReference type="PROSITE" id="PS00151">
    <property type="entry name" value="ACYLPHOSPHATASE_2"/>
    <property type="match status" value="1"/>
</dbReference>
<dbReference type="GO" id="GO:0003998">
    <property type="term" value="F:acylphosphatase activity"/>
    <property type="evidence" value="ECO:0007669"/>
    <property type="project" value="UniProtKB-EC"/>
</dbReference>
<dbReference type="InterPro" id="IPR017968">
    <property type="entry name" value="Acylphosphatase_CS"/>
</dbReference>
<dbReference type="FunCoup" id="A0A1U7YVB1">
    <property type="interactions" value="362"/>
</dbReference>
<reference evidence="5" key="1">
    <citation type="submission" date="2025-08" db="UniProtKB">
        <authorList>
            <consortium name="RefSeq"/>
        </authorList>
    </citation>
    <scope>IDENTIFICATION</scope>
</reference>
<comment type="catalytic activity">
    <reaction evidence="1">
        <text>an acyl phosphate + H2O = a carboxylate + phosphate + H(+)</text>
        <dbReference type="Rhea" id="RHEA:14965"/>
        <dbReference type="ChEBI" id="CHEBI:15377"/>
        <dbReference type="ChEBI" id="CHEBI:15378"/>
        <dbReference type="ChEBI" id="CHEBI:29067"/>
        <dbReference type="ChEBI" id="CHEBI:43474"/>
        <dbReference type="ChEBI" id="CHEBI:59918"/>
        <dbReference type="EC" id="3.6.1.7"/>
    </reaction>
</comment>
<organism evidence="4 5">
    <name type="scientific">Nelumbo nucifera</name>
    <name type="common">Sacred lotus</name>
    <dbReference type="NCBI Taxonomy" id="4432"/>
    <lineage>
        <taxon>Eukaryota</taxon>
        <taxon>Viridiplantae</taxon>
        <taxon>Streptophyta</taxon>
        <taxon>Embryophyta</taxon>
        <taxon>Tracheophyta</taxon>
        <taxon>Spermatophyta</taxon>
        <taxon>Magnoliopsida</taxon>
        <taxon>Proteales</taxon>
        <taxon>Nelumbonaceae</taxon>
        <taxon>Nelumbo</taxon>
    </lineage>
</organism>
<proteinExistence type="inferred from homology"/>
<dbReference type="GeneID" id="104586321"/>